<sequence>MESFRVRNADPNRQRKLLLALSLGASSVTLLHILDHLLETQTNKTGRTGFGLNVVFVETEDHTSHQDLLAKVRQAYPKYDIASLPLQDVFRLVQEATDSLSDLLPTATVGEEVPPAHKLARLFSSLTSATARADVLTTLRTRLVVEYAKSSGCEGVLWGDSTTKLAEKTLTETAKGRGFALPWHVADGESPFGLTFNYPLRDLLKKELVAYVDIIGRPLPSLVLESAPTQASMNSKNTTIDDLMKQYFESVEENFPSIVSNVVRTTGKLAATPTSTKTYKCDLCNKTTPVQQRLAVKGPNAVSVGWNTYQKLDQPCVQYGTSNTTLSFKQCSTSSVTYPTSRTYSNAVTLTGLTPATTYYYKIVSTNSSVEHFLSPRVPGDKTPFSINAIIDLGVYGADGFTIQGDQTKRDIIPTIDPSLNHTTIDRLARTVDDYEFIIHPGDLAYADDWFEKPKNLLDGKNAYEAILEQFYTQLAPIAGRKLYMASPGNHEVACQEIPVLTLACPEGQKNFTDFMNRFGQTMPVSFASTSANETAKVNANKAAALAKPPFWYSFEYGMVHVAMIDTETDFANAPDQLGGSSGYLDAARFGTTNQQLDWLAADLASVDRTVTPWVIVGGHRPWYTTKGSSPCDACQKAFEPLLYKYGVDLAIFGHVHNSQRFLPVNNSVADPAGLNNPKAPVYIVAGGAGNIEGLSSVGGNYTTNVFAYADDFSYASVSFQDANKLKVEFIRSSTGDVLDSSVLFKKHDQQFVVQ</sequence>
<dbReference type="Pfam" id="PF10288">
    <property type="entry name" value="CTU2"/>
    <property type="match status" value="1"/>
</dbReference>
<dbReference type="InterPro" id="IPR029052">
    <property type="entry name" value="Metallo-depent_PP-like"/>
</dbReference>
<dbReference type="Gene3D" id="3.60.21.10">
    <property type="match status" value="1"/>
</dbReference>
<dbReference type="InterPro" id="IPR014729">
    <property type="entry name" value="Rossmann-like_a/b/a_fold"/>
</dbReference>
<evidence type="ECO:0000256" key="5">
    <source>
        <dbReference type="RuleBase" id="RU361203"/>
    </source>
</evidence>
<dbReference type="InterPro" id="IPR025733">
    <property type="entry name" value="PAPs_C"/>
</dbReference>
<evidence type="ECO:0000256" key="2">
    <source>
        <dbReference type="ARBA" id="ARBA00022801"/>
    </source>
</evidence>
<dbReference type="EMBL" id="JAPEUX010000005">
    <property type="protein sequence ID" value="KAJ4352192.1"/>
    <property type="molecule type" value="Genomic_DNA"/>
</dbReference>
<dbReference type="GO" id="GO:0016779">
    <property type="term" value="F:nucleotidyltransferase activity"/>
    <property type="evidence" value="ECO:0007669"/>
    <property type="project" value="UniProtKB-UniRule"/>
</dbReference>
<dbReference type="InterPro" id="IPR041792">
    <property type="entry name" value="MPP_PAP"/>
</dbReference>
<evidence type="ECO:0000256" key="4">
    <source>
        <dbReference type="HAMAP-Rule" id="MF_03054"/>
    </source>
</evidence>
<dbReference type="GO" id="GO:0034227">
    <property type="term" value="P:tRNA thio-modification"/>
    <property type="evidence" value="ECO:0007669"/>
    <property type="project" value="UniProtKB-UniRule"/>
</dbReference>
<comment type="pathway">
    <text evidence="4">tRNA modification; 5-methoxycarbonylmethyl-2-thiouridine-tRNA biosynthesis.</text>
</comment>
<feature type="domain" description="Purple acid phosphatase C-terminal" evidence="7">
    <location>
        <begin position="680"/>
        <end position="741"/>
    </location>
</feature>
<dbReference type="Pfam" id="PF16656">
    <property type="entry name" value="Pur_ac_phosph_N"/>
    <property type="match status" value="1"/>
</dbReference>
<dbReference type="InterPro" id="IPR008963">
    <property type="entry name" value="Purple_acid_Pase-like_N"/>
</dbReference>
<comment type="catalytic activity">
    <reaction evidence="5">
        <text>a phosphate monoester + H2O = an alcohol + phosphate</text>
        <dbReference type="Rhea" id="RHEA:15017"/>
        <dbReference type="ChEBI" id="CHEBI:15377"/>
        <dbReference type="ChEBI" id="CHEBI:30879"/>
        <dbReference type="ChEBI" id="CHEBI:43474"/>
        <dbReference type="ChEBI" id="CHEBI:67140"/>
        <dbReference type="EC" id="3.1.3.2"/>
    </reaction>
</comment>
<proteinExistence type="inferred from homology"/>
<dbReference type="GO" id="GO:0002098">
    <property type="term" value="P:tRNA wobble uridine modification"/>
    <property type="evidence" value="ECO:0007669"/>
    <property type="project" value="UniProtKB-UniRule"/>
</dbReference>
<evidence type="ECO:0000313" key="10">
    <source>
        <dbReference type="Proteomes" id="UP001140513"/>
    </source>
</evidence>
<dbReference type="SUPFAM" id="SSF56300">
    <property type="entry name" value="Metallo-dependent phosphatases"/>
    <property type="match status" value="1"/>
</dbReference>
<dbReference type="GO" id="GO:0005737">
    <property type="term" value="C:cytoplasm"/>
    <property type="evidence" value="ECO:0007669"/>
    <property type="project" value="UniProtKB-SubCell"/>
</dbReference>
<feature type="domain" description="Purple acid phosphatase N-terminal" evidence="8">
    <location>
        <begin position="289"/>
        <end position="373"/>
    </location>
</feature>
<evidence type="ECO:0000259" key="8">
    <source>
        <dbReference type="Pfam" id="PF16656"/>
    </source>
</evidence>
<keyword evidence="4" id="KW-0963">Cytoplasm</keyword>
<dbReference type="AlphaFoldDB" id="A0A9W8XJQ1"/>
<name>A0A9W8XJQ1_9PLEO</name>
<dbReference type="Pfam" id="PF14008">
    <property type="entry name" value="Metallophos_C"/>
    <property type="match status" value="1"/>
</dbReference>
<comment type="function">
    <text evidence="4">Plays a central role in 2-thiolation of mcm(5)S(2)U at tRNA wobble positions of tRNA(Lys), tRNA(Glu) and tRNA(Gln). May act by forming a heterodimer with NCS6 that ligates sulfur from thiocarboxylated URM1 onto the uridine of tRNAs at wobble position. Prior mcm(5) tRNA modification by the elongator complex is required for 2-thiolation. May also be involved in protein urmylation.</text>
</comment>
<reference evidence="9" key="1">
    <citation type="submission" date="2022-10" db="EMBL/GenBank/DDBJ databases">
        <title>Tapping the CABI collections for fungal endophytes: first genome assemblies for Collariella, Neodidymelliopsis, Ascochyta clinopodiicola, Didymella pomorum, Didymosphaeria variabile, Neocosmospora piperis and Neocucurbitaria cava.</title>
        <authorList>
            <person name="Hill R."/>
        </authorList>
    </citation>
    <scope>NUCLEOTIDE SEQUENCE</scope>
    <source>
        <strain evidence="9">IMI 356815</strain>
    </source>
</reference>
<comment type="similarity">
    <text evidence="5">Belongs to the metallophosphoesterase superfamily. Purple acid phosphatase family.</text>
</comment>
<evidence type="ECO:0000259" key="7">
    <source>
        <dbReference type="Pfam" id="PF14008"/>
    </source>
</evidence>
<keyword evidence="1" id="KW-0732">Signal</keyword>
<dbReference type="InterPro" id="IPR015914">
    <property type="entry name" value="PAPs_N"/>
</dbReference>
<evidence type="ECO:0000256" key="3">
    <source>
        <dbReference type="ARBA" id="ARBA00023180"/>
    </source>
</evidence>
<dbReference type="InterPro" id="IPR004843">
    <property type="entry name" value="Calcineurin-like_PHP"/>
</dbReference>
<gene>
    <name evidence="4" type="primary">NCS2</name>
    <name evidence="4" type="synonym">CTU2</name>
    <name evidence="9" type="ORF">N0V89_007539</name>
</gene>
<feature type="domain" description="Calcineurin-like phosphoesterase" evidence="6">
    <location>
        <begin position="427"/>
        <end position="658"/>
    </location>
</feature>
<dbReference type="Gene3D" id="3.40.50.620">
    <property type="entry name" value="HUPs"/>
    <property type="match status" value="1"/>
</dbReference>
<dbReference type="PANTHER" id="PTHR22953">
    <property type="entry name" value="ACID PHOSPHATASE RELATED"/>
    <property type="match status" value="1"/>
</dbReference>
<dbReference type="SUPFAM" id="SSF49363">
    <property type="entry name" value="Purple acid phosphatase, N-terminal domain"/>
    <property type="match status" value="1"/>
</dbReference>
<dbReference type="SUPFAM" id="SSF52402">
    <property type="entry name" value="Adenine nucleotide alpha hydrolases-like"/>
    <property type="match status" value="1"/>
</dbReference>
<dbReference type="InterPro" id="IPR039331">
    <property type="entry name" value="PAPs-like"/>
</dbReference>
<dbReference type="GO" id="GO:0032447">
    <property type="term" value="P:protein urmylation"/>
    <property type="evidence" value="ECO:0007669"/>
    <property type="project" value="UniProtKB-UniRule"/>
</dbReference>
<keyword evidence="3" id="KW-0325">Glycoprotein</keyword>
<evidence type="ECO:0000259" key="6">
    <source>
        <dbReference type="Pfam" id="PF00149"/>
    </source>
</evidence>
<protein>
    <recommendedName>
        <fullName evidence="4">Cytoplasmic tRNA 2-thiolation protein 2</fullName>
    </recommendedName>
</protein>
<keyword evidence="4" id="KW-0819">tRNA processing</keyword>
<keyword evidence="2 5" id="KW-0378">Hydrolase</keyword>
<dbReference type="OrthoDB" id="45007at2759"/>
<dbReference type="Pfam" id="PF00149">
    <property type="entry name" value="Metallophos"/>
    <property type="match status" value="1"/>
</dbReference>
<dbReference type="CDD" id="cd00839">
    <property type="entry name" value="MPP_PAPs"/>
    <property type="match status" value="1"/>
</dbReference>
<dbReference type="GO" id="GO:0000049">
    <property type="term" value="F:tRNA binding"/>
    <property type="evidence" value="ECO:0007669"/>
    <property type="project" value="InterPro"/>
</dbReference>
<dbReference type="PANTHER" id="PTHR22953:SF153">
    <property type="entry name" value="PURPLE ACID PHOSPHATASE"/>
    <property type="match status" value="1"/>
</dbReference>
<comment type="similarity">
    <text evidence="4">Belongs to the CTU2/NCS2 family.</text>
</comment>
<keyword evidence="10" id="KW-1185">Reference proteome</keyword>
<evidence type="ECO:0000256" key="1">
    <source>
        <dbReference type="ARBA" id="ARBA00022729"/>
    </source>
</evidence>
<comment type="caution">
    <text evidence="9">The sequence shown here is derived from an EMBL/GenBank/DDBJ whole genome shotgun (WGS) entry which is preliminary data.</text>
</comment>
<dbReference type="GO" id="GO:0003993">
    <property type="term" value="F:acid phosphatase activity"/>
    <property type="evidence" value="ECO:0007669"/>
    <property type="project" value="UniProtKB-EC"/>
</dbReference>
<accession>A0A9W8XJQ1</accession>
<evidence type="ECO:0000313" key="9">
    <source>
        <dbReference type="EMBL" id="KAJ4352192.1"/>
    </source>
</evidence>
<comment type="subcellular location">
    <subcellularLocation>
        <location evidence="4">Cytoplasm</location>
    </subcellularLocation>
</comment>
<organism evidence="9 10">
    <name type="scientific">Didymosphaeria variabile</name>
    <dbReference type="NCBI Taxonomy" id="1932322"/>
    <lineage>
        <taxon>Eukaryota</taxon>
        <taxon>Fungi</taxon>
        <taxon>Dikarya</taxon>
        <taxon>Ascomycota</taxon>
        <taxon>Pezizomycotina</taxon>
        <taxon>Dothideomycetes</taxon>
        <taxon>Pleosporomycetidae</taxon>
        <taxon>Pleosporales</taxon>
        <taxon>Massarineae</taxon>
        <taxon>Didymosphaeriaceae</taxon>
        <taxon>Didymosphaeria</taxon>
    </lineage>
</organism>
<dbReference type="GO" id="GO:0046872">
    <property type="term" value="F:metal ion binding"/>
    <property type="evidence" value="ECO:0007669"/>
    <property type="project" value="InterPro"/>
</dbReference>
<dbReference type="HAMAP" id="MF_03054">
    <property type="entry name" value="CTU2"/>
    <property type="match status" value="1"/>
</dbReference>
<dbReference type="Proteomes" id="UP001140513">
    <property type="component" value="Unassembled WGS sequence"/>
</dbReference>
<dbReference type="InterPro" id="IPR019407">
    <property type="entry name" value="CTU2"/>
</dbReference>